<evidence type="ECO:0000313" key="1">
    <source>
        <dbReference type="EMBL" id="SEB78393.1"/>
    </source>
</evidence>
<proteinExistence type="predicted"/>
<gene>
    <name evidence="1" type="ORF">SAMN04490239_1648</name>
</gene>
<dbReference type="RefSeq" id="WP_072951411.1">
    <property type="nucleotide sequence ID" value="NZ_FNSV01000005.1"/>
</dbReference>
<dbReference type="Proteomes" id="UP000183561">
    <property type="component" value="Unassembled WGS sequence"/>
</dbReference>
<sequence>MNSIDTFNTTALESMAIAEAMDSDVVFVDIEETMVDKHRARRSVMPTAYTLHPNEVIGEFGERRCAREDRVTGRIL</sequence>
<organism evidence="1 2">
    <name type="scientific">Rhodococcus koreensis</name>
    <dbReference type="NCBI Taxonomy" id="99653"/>
    <lineage>
        <taxon>Bacteria</taxon>
        <taxon>Bacillati</taxon>
        <taxon>Actinomycetota</taxon>
        <taxon>Actinomycetes</taxon>
        <taxon>Mycobacteriales</taxon>
        <taxon>Nocardiaceae</taxon>
        <taxon>Rhodococcus</taxon>
    </lineage>
</organism>
<name>A0A1H4M624_9NOCA</name>
<dbReference type="AlphaFoldDB" id="A0A1H4M624"/>
<reference evidence="2" key="1">
    <citation type="submission" date="2016-10" db="EMBL/GenBank/DDBJ databases">
        <authorList>
            <person name="Varghese N."/>
            <person name="Submissions S."/>
        </authorList>
    </citation>
    <scope>NUCLEOTIDE SEQUENCE [LARGE SCALE GENOMIC DNA]</scope>
    <source>
        <strain evidence="2">DSM 44498</strain>
    </source>
</reference>
<accession>A0A1H4M624</accession>
<protein>
    <submittedName>
        <fullName evidence="1">Uncharacterized protein</fullName>
    </submittedName>
</protein>
<dbReference type="EMBL" id="FNSV01000005">
    <property type="protein sequence ID" value="SEB78393.1"/>
    <property type="molecule type" value="Genomic_DNA"/>
</dbReference>
<keyword evidence="2" id="KW-1185">Reference proteome</keyword>
<evidence type="ECO:0000313" key="2">
    <source>
        <dbReference type="Proteomes" id="UP000183561"/>
    </source>
</evidence>